<reference evidence="12" key="1">
    <citation type="submission" date="2020-02" db="EMBL/GenBank/DDBJ databases">
        <authorList>
            <person name="Scholz U."/>
            <person name="Mascher M."/>
            <person name="Fiebig A."/>
        </authorList>
    </citation>
    <scope>NUCLEOTIDE SEQUENCE</scope>
</reference>
<evidence type="ECO:0000256" key="6">
    <source>
        <dbReference type="ARBA" id="ARBA00022989"/>
    </source>
</evidence>
<evidence type="ECO:0000256" key="9">
    <source>
        <dbReference type="ARBA" id="ARBA00064364"/>
    </source>
</evidence>
<dbReference type="OrthoDB" id="1927399at2759"/>
<evidence type="ECO:0000313" key="13">
    <source>
        <dbReference type="Proteomes" id="UP000663760"/>
    </source>
</evidence>
<dbReference type="AlphaFoldDB" id="A0A7I8LF74"/>
<dbReference type="InterPro" id="IPR036873">
    <property type="entry name" value="Rhodanese-like_dom_sf"/>
</dbReference>
<dbReference type="PANTHER" id="PTHR47377">
    <property type="entry name" value="RHODANESE-LIKE DOMAIN-CONTAINING PROTEIN 4, CHLOROPLASTIC"/>
    <property type="match status" value="1"/>
</dbReference>
<comment type="function">
    <text evidence="8">Rhodanese domain-containing protein required for anchoring ferredoxin--NADP reductase to the thylakoid membranes and sustaining efficient linear electron flow (LEF).</text>
</comment>
<keyword evidence="7" id="KW-0472">Membrane</keyword>
<keyword evidence="3" id="KW-0934">Plastid</keyword>
<dbReference type="Gene3D" id="3.40.250.10">
    <property type="entry name" value="Rhodanese-like domain"/>
    <property type="match status" value="1"/>
</dbReference>
<feature type="region of interest" description="Disordered" evidence="11">
    <location>
        <begin position="1"/>
        <end position="21"/>
    </location>
</feature>
<dbReference type="GO" id="GO:0009535">
    <property type="term" value="C:chloroplast thylakoid membrane"/>
    <property type="evidence" value="ECO:0007669"/>
    <property type="project" value="UniProtKB-SubCell"/>
</dbReference>
<dbReference type="EMBL" id="LR746278">
    <property type="protein sequence ID" value="CAA7408673.1"/>
    <property type="molecule type" value="Genomic_DNA"/>
</dbReference>
<evidence type="ECO:0000256" key="4">
    <source>
        <dbReference type="ARBA" id="ARBA00022692"/>
    </source>
</evidence>
<feature type="region of interest" description="Disordered" evidence="11">
    <location>
        <begin position="268"/>
        <end position="355"/>
    </location>
</feature>
<evidence type="ECO:0000256" key="5">
    <source>
        <dbReference type="ARBA" id="ARBA00022946"/>
    </source>
</evidence>
<evidence type="ECO:0000256" key="7">
    <source>
        <dbReference type="ARBA" id="ARBA00023136"/>
    </source>
</evidence>
<evidence type="ECO:0000256" key="8">
    <source>
        <dbReference type="ARBA" id="ARBA00058574"/>
    </source>
</evidence>
<feature type="compositionally biased region" description="Pro residues" evidence="11">
    <location>
        <begin position="344"/>
        <end position="355"/>
    </location>
</feature>
<evidence type="ECO:0000256" key="11">
    <source>
        <dbReference type="SAM" id="MobiDB-lite"/>
    </source>
</evidence>
<evidence type="ECO:0000256" key="3">
    <source>
        <dbReference type="ARBA" id="ARBA00022640"/>
    </source>
</evidence>
<evidence type="ECO:0000256" key="2">
    <source>
        <dbReference type="ARBA" id="ARBA00022528"/>
    </source>
</evidence>
<dbReference type="FunFam" id="3.40.250.10:FF:000044">
    <property type="entry name" value="Rhodanese-like domain-containing protein 4, chloroplastic"/>
    <property type="match status" value="1"/>
</dbReference>
<evidence type="ECO:0000256" key="10">
    <source>
        <dbReference type="ARBA" id="ARBA00070712"/>
    </source>
</evidence>
<dbReference type="Proteomes" id="UP000663760">
    <property type="component" value="Chromosome 15"/>
</dbReference>
<evidence type="ECO:0000313" key="12">
    <source>
        <dbReference type="EMBL" id="CAA7408673.1"/>
    </source>
</evidence>
<accession>A0A7I8LF74</accession>
<proteinExistence type="predicted"/>
<evidence type="ECO:0000256" key="1">
    <source>
        <dbReference type="ARBA" id="ARBA00004454"/>
    </source>
</evidence>
<sequence>MEVLNAARVSPVSLHKPPVSAPERRLEPKKILPFKLPHRVLFSELESSVASKAIGGGLGLMSSVLSSVGSARGLTYEEALGQSVRSPSFGDVPDVDIGKILDGIISFGSENPLLLGGGALALAVPLVLSQVFKSSPKAWGVDSARSAFSKLSEDAGAQLLDIRGAKDFKEVGAPDIRSLKKKAVSIVYTGDDKPSFLKKLSLKFKDPENTTLFILDKFDGNSEFVAELVTANGFKAAFAIKDGAEGPRGWVMIGKALLPASTAARASLPAPVQPSTDTPPAPSAEKVESVPEAPPKEPEATVLKAETAAEPPQEVNSVPDAEVKAESVSGLTRSLSPYPYYPDFKPPSSPCPSQP</sequence>
<keyword evidence="6" id="KW-1133">Transmembrane helix</keyword>
<keyword evidence="2" id="KW-0150">Chloroplast</keyword>
<comment type="subunit">
    <text evidence="9">Component of high molecular weight thylakoid LFNRs-containing protein complexes containing LIR1, LFNR1, LFNR2, TIC62 and TROL proteins.</text>
</comment>
<organism evidence="12 13">
    <name type="scientific">Spirodela intermedia</name>
    <name type="common">Intermediate duckweed</name>
    <dbReference type="NCBI Taxonomy" id="51605"/>
    <lineage>
        <taxon>Eukaryota</taxon>
        <taxon>Viridiplantae</taxon>
        <taxon>Streptophyta</taxon>
        <taxon>Embryophyta</taxon>
        <taxon>Tracheophyta</taxon>
        <taxon>Spermatophyta</taxon>
        <taxon>Magnoliopsida</taxon>
        <taxon>Liliopsida</taxon>
        <taxon>Araceae</taxon>
        <taxon>Lemnoideae</taxon>
        <taxon>Spirodela</taxon>
    </lineage>
</organism>
<protein>
    <recommendedName>
        <fullName evidence="10">Protein THYLAKOID RHODANESE-LIKE, chloroplastic</fullName>
    </recommendedName>
</protein>
<dbReference type="PANTHER" id="PTHR47377:SF1">
    <property type="entry name" value="RHODANESE-LIKE DOMAIN-CONTAINING PROTEIN 4, CHLOROPLASTIC"/>
    <property type="match status" value="1"/>
</dbReference>
<dbReference type="SUPFAM" id="SSF52821">
    <property type="entry name" value="Rhodanese/Cell cycle control phosphatase"/>
    <property type="match status" value="1"/>
</dbReference>
<dbReference type="InterPro" id="IPR044240">
    <property type="entry name" value="STR4-like"/>
</dbReference>
<keyword evidence="13" id="KW-1185">Reference proteome</keyword>
<keyword evidence="5" id="KW-0809">Transit peptide</keyword>
<gene>
    <name evidence="12" type="ORF">SI8410_15019351</name>
</gene>
<keyword evidence="4" id="KW-0812">Transmembrane</keyword>
<comment type="subcellular location">
    <subcellularLocation>
        <location evidence="1">Plastid</location>
        <location evidence="1">Chloroplast thylakoid membrane</location>
        <topology evidence="1">Multi-pass membrane protein</topology>
    </subcellularLocation>
</comment>
<feature type="compositionally biased region" description="Basic and acidic residues" evidence="11">
    <location>
        <begin position="285"/>
        <end position="299"/>
    </location>
</feature>
<name>A0A7I8LF74_SPIIN</name>